<dbReference type="Pfam" id="PF01933">
    <property type="entry name" value="CofD"/>
    <property type="match status" value="1"/>
</dbReference>
<dbReference type="CDD" id="cd07187">
    <property type="entry name" value="YvcK_like"/>
    <property type="match status" value="1"/>
</dbReference>
<dbReference type="AlphaFoldDB" id="A0A0J8GY49"/>
<evidence type="ECO:0008006" key="3">
    <source>
        <dbReference type="Google" id="ProtNLM"/>
    </source>
</evidence>
<dbReference type="GO" id="GO:0043743">
    <property type="term" value="F:LPPG:FO 2-phospho-L-lactate transferase activity"/>
    <property type="evidence" value="ECO:0007669"/>
    <property type="project" value="InterPro"/>
</dbReference>
<sequence>MKLNLCIKLNFMKNPAQLTPWLTGKHVNRQSQSGPSILFISGGSALTSFCHTLTKSTQNSVHLITTFDSGGSTAELRKHFNIPAIGDIRSRLITLANDSLPEIRHLANLLNYRFPHQAKPQNLKIELEHILTGEHILTQKLPLGLLNFIQHTLQSFFERKPANFKLNGASIGNLCLVGCYFSHDKNLDSCIEVFSELLDIKGKILPVLDDDYHLVAELESGSKICGQHLITGKEVNPIASPVKNLFLTQDLLFHTPQQPKTSQKVIDQIMQADLICYPPGSFYTSVIANLLVSGVAEAIHENPCPKVFLPNTTADPEQLGMNLTDMLSQLNQLGKCTKLKILLDEKDSSYPFSTQVDSLNCGSEIIKLDLISPHSQPFYDTKKVVDALLNLIPDIKAK</sequence>
<keyword evidence="2" id="KW-1185">Reference proteome</keyword>
<dbReference type="Proteomes" id="UP000037600">
    <property type="component" value="Unassembled WGS sequence"/>
</dbReference>
<comment type="caution">
    <text evidence="1">The sequence shown here is derived from an EMBL/GenBank/DDBJ whole genome shotgun (WGS) entry which is preliminary data.</text>
</comment>
<reference evidence="1 2" key="1">
    <citation type="submission" date="2015-04" db="EMBL/GenBank/DDBJ databases">
        <title>Draft Genome Sequence of the Novel Agar-Digesting Marine Bacterium Q1.</title>
        <authorList>
            <person name="Li Y."/>
            <person name="Li D."/>
            <person name="Chen G."/>
            <person name="Du Z."/>
        </authorList>
    </citation>
    <scope>NUCLEOTIDE SEQUENCE [LARGE SCALE GENOMIC DNA]</scope>
    <source>
        <strain evidence="1 2">Q1</strain>
    </source>
</reference>
<evidence type="ECO:0000313" key="2">
    <source>
        <dbReference type="Proteomes" id="UP000037600"/>
    </source>
</evidence>
<dbReference type="InterPro" id="IPR027591">
    <property type="entry name" value="CofD-rel_GAK"/>
</dbReference>
<dbReference type="EMBL" id="LAZL01000006">
    <property type="protein sequence ID" value="KMT66159.1"/>
    <property type="molecule type" value="Genomic_DNA"/>
</dbReference>
<dbReference type="SUPFAM" id="SSF142338">
    <property type="entry name" value="CofD-like"/>
    <property type="match status" value="1"/>
</dbReference>
<dbReference type="Gene3D" id="3.40.50.10680">
    <property type="entry name" value="CofD-like domains"/>
    <property type="match status" value="1"/>
</dbReference>
<dbReference type="InterPro" id="IPR002882">
    <property type="entry name" value="CofD"/>
</dbReference>
<dbReference type="PANTHER" id="PTHR31240:SF0">
    <property type="entry name" value="MATERNAL EFFECT EMBRYO ARREST 18"/>
    <property type="match status" value="1"/>
</dbReference>
<proteinExistence type="predicted"/>
<dbReference type="NCBIfam" id="TIGR04357">
    <property type="entry name" value="CofD_rel_GAK"/>
    <property type="match status" value="1"/>
</dbReference>
<name>A0A0J8GY49_9ALTE</name>
<accession>A0A0J8GY49</accession>
<dbReference type="PANTHER" id="PTHR31240">
    <property type="entry name" value="MATERNAL EFFECT EMBRYO ARREST 18"/>
    <property type="match status" value="1"/>
</dbReference>
<organism evidence="1 2">
    <name type="scientific">Catenovulum maritimum</name>
    <dbReference type="NCBI Taxonomy" id="1513271"/>
    <lineage>
        <taxon>Bacteria</taxon>
        <taxon>Pseudomonadati</taxon>
        <taxon>Pseudomonadota</taxon>
        <taxon>Gammaproteobacteria</taxon>
        <taxon>Alteromonadales</taxon>
        <taxon>Alteromonadaceae</taxon>
        <taxon>Catenovulum</taxon>
    </lineage>
</organism>
<dbReference type="STRING" id="1513271.XM47_05150"/>
<gene>
    <name evidence="1" type="ORF">XM47_05150</name>
</gene>
<dbReference type="InterPro" id="IPR038136">
    <property type="entry name" value="CofD-like_dom_sf"/>
</dbReference>
<evidence type="ECO:0000313" key="1">
    <source>
        <dbReference type="EMBL" id="KMT66159.1"/>
    </source>
</evidence>
<protein>
    <recommendedName>
        <fullName evidence="3">Gluconeogenesis factor</fullName>
    </recommendedName>
</protein>